<dbReference type="Proteomes" id="UP000254502">
    <property type="component" value="Unassembled WGS sequence"/>
</dbReference>
<organism evidence="1 2">
    <name type="scientific">Staphylococcus aureus</name>
    <dbReference type="NCBI Taxonomy" id="1280"/>
    <lineage>
        <taxon>Bacteria</taxon>
        <taxon>Bacillati</taxon>
        <taxon>Bacillota</taxon>
        <taxon>Bacilli</taxon>
        <taxon>Bacillales</taxon>
        <taxon>Staphylococcaceae</taxon>
        <taxon>Staphylococcus</taxon>
    </lineage>
</organism>
<evidence type="ECO:0000313" key="1">
    <source>
        <dbReference type="EMBL" id="SUK90035.1"/>
    </source>
</evidence>
<name>A0A380E249_STAAU</name>
<protein>
    <submittedName>
        <fullName evidence="1">Lipase LipA</fullName>
    </submittedName>
</protein>
<dbReference type="AlphaFoldDB" id="A0A380E249"/>
<gene>
    <name evidence="1" type="primary">lipA_7</name>
    <name evidence="1" type="ORF">NCTC5664_03120</name>
</gene>
<reference evidence="1 2" key="1">
    <citation type="submission" date="2018-06" db="EMBL/GenBank/DDBJ databases">
        <authorList>
            <consortium name="Pathogen Informatics"/>
            <person name="Doyle S."/>
        </authorList>
    </citation>
    <scope>NUCLEOTIDE SEQUENCE [LARGE SCALE GENOMIC DNA]</scope>
    <source>
        <strain evidence="1 2">NCTC5664</strain>
    </source>
</reference>
<sequence length="85" mass="9848">MKFDQSFKPSQIKGAILFGGFYNMQTVRETEFPRIQLFMKSYTGEEDWEKSFKNISQMSTVKQSTKNYPPTFLSVGIAIHSKVKI</sequence>
<proteinExistence type="predicted"/>
<dbReference type="EMBL" id="UHAQ01000003">
    <property type="protein sequence ID" value="SUK90035.1"/>
    <property type="molecule type" value="Genomic_DNA"/>
</dbReference>
<accession>A0A380E249</accession>
<evidence type="ECO:0000313" key="2">
    <source>
        <dbReference type="Proteomes" id="UP000254502"/>
    </source>
</evidence>